<dbReference type="EMBL" id="QXWK01000021">
    <property type="protein sequence ID" value="NBH62220.1"/>
    <property type="molecule type" value="Genomic_DNA"/>
</dbReference>
<accession>A0A845QJC1</accession>
<feature type="transmembrane region" description="Helical" evidence="8">
    <location>
        <begin position="138"/>
        <end position="156"/>
    </location>
</feature>
<dbReference type="GO" id="GO:0015528">
    <property type="term" value="F:lactose:proton symporter activity"/>
    <property type="evidence" value="ECO:0007669"/>
    <property type="project" value="TreeGrafter"/>
</dbReference>
<keyword evidence="7 8" id="KW-0472">Membrane</keyword>
<evidence type="ECO:0000256" key="7">
    <source>
        <dbReference type="ARBA" id="ARBA00023136"/>
    </source>
</evidence>
<keyword evidence="6 8" id="KW-1133">Transmembrane helix</keyword>
<evidence type="ECO:0000256" key="4">
    <source>
        <dbReference type="ARBA" id="ARBA00022519"/>
    </source>
</evidence>
<feature type="transmembrane region" description="Helical" evidence="8">
    <location>
        <begin position="97"/>
        <end position="117"/>
    </location>
</feature>
<evidence type="ECO:0000313" key="10">
    <source>
        <dbReference type="EMBL" id="NBH62220.1"/>
    </source>
</evidence>
<feature type="transmembrane region" description="Helical" evidence="8">
    <location>
        <begin position="41"/>
        <end position="60"/>
    </location>
</feature>
<evidence type="ECO:0000313" key="11">
    <source>
        <dbReference type="Proteomes" id="UP000446866"/>
    </source>
</evidence>
<sequence length="405" mass="44023">MKFRLNFSYGCIHGTYWMIYGIVSSFASVFLLGRGYLNTEIGIILAVANVVAVVIQPLVADLADRSKKISTIGISQIMTIMMMVMTVGLFALQGKSVALSVVFVLLIAWHTAVQPLINSLSFKLSESGIHINFGIARSVGSLSYSLLCAVLGVLVARFGIEVLPISAEIVMAMMAISLLMTKRQYDKIKNCGKREAAEETAAENLTEMVEIAEDINLLEFIRRNKLFFIANIGVIGLYFSNSVMNNYLMQIVTEVGGNSADMGRILSLMAFLEIPTLVFFDKLRAKFTCQFMLKVAAIGFTIKILMCHIAASVSMILAAQVFQLIAFGLFLPAMVHFIDEIMSKGEAVKGQSVFTMMVTITTMLSSLAGGAILDISGAKMLTLVSLIITAAGAVIILATVDRIKK</sequence>
<comment type="caution">
    <text evidence="10">The sequence shown here is derived from an EMBL/GenBank/DDBJ whole genome shotgun (WGS) entry which is preliminary data.</text>
</comment>
<evidence type="ECO:0000256" key="3">
    <source>
        <dbReference type="ARBA" id="ARBA00022475"/>
    </source>
</evidence>
<feature type="domain" description="Major facilitator superfamily (MFS) profile" evidence="9">
    <location>
        <begin position="226"/>
        <end position="405"/>
    </location>
</feature>
<feature type="transmembrane region" description="Helical" evidence="8">
    <location>
        <begin position="264"/>
        <end position="280"/>
    </location>
</feature>
<gene>
    <name evidence="10" type="ORF">D0435_11205</name>
</gene>
<evidence type="ECO:0000256" key="5">
    <source>
        <dbReference type="ARBA" id="ARBA00022692"/>
    </source>
</evidence>
<keyword evidence="5 8" id="KW-0812">Transmembrane</keyword>
<dbReference type="InterPro" id="IPR020846">
    <property type="entry name" value="MFS_dom"/>
</dbReference>
<dbReference type="Pfam" id="PF12832">
    <property type="entry name" value="MFS_1_like"/>
    <property type="match status" value="1"/>
</dbReference>
<proteinExistence type="predicted"/>
<comment type="subcellular location">
    <subcellularLocation>
        <location evidence="1">Cell inner membrane</location>
        <topology evidence="1">Multi-pass membrane protein</topology>
    </subcellularLocation>
</comment>
<feature type="transmembrane region" description="Helical" evidence="8">
    <location>
        <begin position="226"/>
        <end position="244"/>
    </location>
</feature>
<evidence type="ECO:0000256" key="1">
    <source>
        <dbReference type="ARBA" id="ARBA00004429"/>
    </source>
</evidence>
<evidence type="ECO:0000256" key="8">
    <source>
        <dbReference type="SAM" id="Phobius"/>
    </source>
</evidence>
<keyword evidence="3" id="KW-1003">Cell membrane</keyword>
<feature type="transmembrane region" description="Helical" evidence="8">
    <location>
        <begin position="7"/>
        <end position="29"/>
    </location>
</feature>
<dbReference type="GO" id="GO:0030395">
    <property type="term" value="F:lactose binding"/>
    <property type="evidence" value="ECO:0007669"/>
    <property type="project" value="TreeGrafter"/>
</dbReference>
<dbReference type="AlphaFoldDB" id="A0A845QJC1"/>
<keyword evidence="4" id="KW-0997">Cell inner membrane</keyword>
<dbReference type="PANTHER" id="PTHR23522">
    <property type="entry name" value="BLL5896 PROTEIN"/>
    <property type="match status" value="1"/>
</dbReference>
<dbReference type="PANTHER" id="PTHR23522:SF10">
    <property type="entry name" value="3-PHENYLPROPIONIC ACID TRANSPORTER-RELATED"/>
    <property type="match status" value="1"/>
</dbReference>
<dbReference type="PROSITE" id="PS50850">
    <property type="entry name" value="MFS"/>
    <property type="match status" value="1"/>
</dbReference>
<dbReference type="SUPFAM" id="SSF103473">
    <property type="entry name" value="MFS general substrate transporter"/>
    <property type="match status" value="1"/>
</dbReference>
<dbReference type="GO" id="GO:0005886">
    <property type="term" value="C:plasma membrane"/>
    <property type="evidence" value="ECO:0007669"/>
    <property type="project" value="UniProtKB-SubCell"/>
</dbReference>
<keyword evidence="2" id="KW-0813">Transport</keyword>
<evidence type="ECO:0000256" key="6">
    <source>
        <dbReference type="ARBA" id="ARBA00022989"/>
    </source>
</evidence>
<dbReference type="InterPro" id="IPR036259">
    <property type="entry name" value="MFS_trans_sf"/>
</dbReference>
<reference evidence="10 11" key="1">
    <citation type="submission" date="2018-08" db="EMBL/GenBank/DDBJ databases">
        <title>Murine metabolic-syndrome-specific gut microbial biobank.</title>
        <authorList>
            <person name="Liu C."/>
        </authorList>
    </citation>
    <scope>NUCLEOTIDE SEQUENCE [LARGE SCALE GENOMIC DNA]</scope>
    <source>
        <strain evidence="10 11">28</strain>
    </source>
</reference>
<keyword evidence="11" id="KW-1185">Reference proteome</keyword>
<organism evidence="10 11">
    <name type="scientific">Anaerotruncus colihominis</name>
    <dbReference type="NCBI Taxonomy" id="169435"/>
    <lineage>
        <taxon>Bacteria</taxon>
        <taxon>Bacillati</taxon>
        <taxon>Bacillota</taxon>
        <taxon>Clostridia</taxon>
        <taxon>Eubacteriales</taxon>
        <taxon>Oscillospiraceae</taxon>
        <taxon>Anaerotruncus</taxon>
    </lineage>
</organism>
<feature type="transmembrane region" description="Helical" evidence="8">
    <location>
        <begin position="350"/>
        <end position="373"/>
    </location>
</feature>
<feature type="transmembrane region" description="Helical" evidence="8">
    <location>
        <begin position="162"/>
        <end position="180"/>
    </location>
</feature>
<evidence type="ECO:0000259" key="9">
    <source>
        <dbReference type="PROSITE" id="PS50850"/>
    </source>
</evidence>
<feature type="transmembrane region" description="Helical" evidence="8">
    <location>
        <begin position="292"/>
        <end position="311"/>
    </location>
</feature>
<feature type="transmembrane region" description="Helical" evidence="8">
    <location>
        <begin position="317"/>
        <end position="338"/>
    </location>
</feature>
<dbReference type="Proteomes" id="UP000446866">
    <property type="component" value="Unassembled WGS sequence"/>
</dbReference>
<feature type="transmembrane region" description="Helical" evidence="8">
    <location>
        <begin position="379"/>
        <end position="400"/>
    </location>
</feature>
<dbReference type="RefSeq" id="WP_160202509.1">
    <property type="nucleotide sequence ID" value="NZ_QXWK01000021.1"/>
</dbReference>
<feature type="transmembrane region" description="Helical" evidence="8">
    <location>
        <begin position="72"/>
        <end position="91"/>
    </location>
</feature>
<name>A0A845QJC1_9FIRM</name>
<evidence type="ECO:0000256" key="2">
    <source>
        <dbReference type="ARBA" id="ARBA00022448"/>
    </source>
</evidence>
<dbReference type="Gene3D" id="1.20.1250.20">
    <property type="entry name" value="MFS general substrate transporter like domains"/>
    <property type="match status" value="2"/>
</dbReference>
<dbReference type="InterPro" id="IPR024989">
    <property type="entry name" value="MFS_assoc_dom"/>
</dbReference>
<protein>
    <submittedName>
        <fullName evidence="10">MFS transporter</fullName>
    </submittedName>
</protein>